<dbReference type="Proteomes" id="UP000054854">
    <property type="component" value="Unassembled WGS sequence"/>
</dbReference>
<organism evidence="2 4">
    <name type="scientific">Legionella cincinnatiensis</name>
    <dbReference type="NCBI Taxonomy" id="28085"/>
    <lineage>
        <taxon>Bacteria</taxon>
        <taxon>Pseudomonadati</taxon>
        <taxon>Pseudomonadota</taxon>
        <taxon>Gammaproteobacteria</taxon>
        <taxon>Legionellales</taxon>
        <taxon>Legionellaceae</taxon>
        <taxon>Legionella</taxon>
    </lineage>
</organism>
<name>A0A378IFL7_9GAMM</name>
<reference evidence="1 3" key="1">
    <citation type="submission" date="2015-11" db="EMBL/GenBank/DDBJ databases">
        <title>Genomic analysis of 38 Legionella species identifies large and diverse effector repertoires.</title>
        <authorList>
            <person name="Burstein D."/>
            <person name="Amaro F."/>
            <person name="Zusman T."/>
            <person name="Lifshitz Z."/>
            <person name="Cohen O."/>
            <person name="Gilbert J.A."/>
            <person name="Pupko T."/>
            <person name="Shuman H.A."/>
            <person name="Segal G."/>
        </authorList>
    </citation>
    <scope>NUCLEOTIDE SEQUENCE [LARGE SCALE GENOMIC DNA]</scope>
    <source>
        <strain evidence="1 3">CDC#72-OH-14</strain>
    </source>
</reference>
<dbReference type="STRING" id="28085.Lcin_0940"/>
<dbReference type="RefSeq" id="WP_058464143.1">
    <property type="nucleotide sequence ID" value="NZ_CAAAHQ010000013.1"/>
</dbReference>
<evidence type="ECO:0000313" key="1">
    <source>
        <dbReference type="EMBL" id="KTC92161.1"/>
    </source>
</evidence>
<reference evidence="2 4" key="2">
    <citation type="submission" date="2018-06" db="EMBL/GenBank/DDBJ databases">
        <authorList>
            <consortium name="Pathogen Informatics"/>
            <person name="Doyle S."/>
        </authorList>
    </citation>
    <scope>NUCLEOTIDE SEQUENCE [LARGE SCALE GENOMIC DNA]</scope>
    <source>
        <strain evidence="2 4">NCTC12438</strain>
    </source>
</reference>
<evidence type="ECO:0000313" key="2">
    <source>
        <dbReference type="EMBL" id="STX33535.1"/>
    </source>
</evidence>
<dbReference type="OrthoDB" id="5652740at2"/>
<dbReference type="EMBL" id="LNXX01000007">
    <property type="protein sequence ID" value="KTC92161.1"/>
    <property type="molecule type" value="Genomic_DNA"/>
</dbReference>
<dbReference type="EMBL" id="UGNX01000001">
    <property type="protein sequence ID" value="STX33535.1"/>
    <property type="molecule type" value="Genomic_DNA"/>
</dbReference>
<sequence>MLFPDMDLNNIQQRGGETQLINAATAKKDGFRLYICTPVPYRKNEEEEKELKPEIRFKANKTIDGLHIHEEIKKKNSAFCFQIIMNIVNQVLFSDVQIKKKRHTVFINKLWDGLNDTHKKEIIRTIYERKPFLLSKKASVYHAVIGGNNTQEFFNLLCQNHPLAYPNTVEPQNASQVIYITNKDLTSKEGIESISLYIQKHPNQCCIVTKKNALEQVLNHHHNENQTITLVIFGHNNINKKKEFLDWTLETAGRELGKLLNKYLCIGHLNMFTCHSISLNSAKLNNAMFYEKSTGKQDLSRSLSVYPQSALPEDNPFTTATLAYQIHQVVSPNIHTQERGPLTMTFSPVYILVKNNQFIGTSHEHKYSFNEKDPLLHYKKITTFVGNEHLFNGVCLSKSNHHKTSRHRAILKNNEIIPQTSLSSPHTFFKLLSKSENDGCRQSKKQVYSQNISNHSCMLQYKS</sequence>
<keyword evidence="3" id="KW-1185">Reference proteome</keyword>
<dbReference type="AlphaFoldDB" id="A0A378IFL7"/>
<evidence type="ECO:0000313" key="3">
    <source>
        <dbReference type="Proteomes" id="UP000054854"/>
    </source>
</evidence>
<evidence type="ECO:0000313" key="4">
    <source>
        <dbReference type="Proteomes" id="UP000255316"/>
    </source>
</evidence>
<dbReference type="Proteomes" id="UP000255316">
    <property type="component" value="Unassembled WGS sequence"/>
</dbReference>
<proteinExistence type="predicted"/>
<gene>
    <name evidence="1" type="ORF">Lcin_0940</name>
    <name evidence="2" type="ORF">NCTC12438_00106</name>
</gene>
<accession>A0A378IFL7</accession>
<protein>
    <submittedName>
        <fullName evidence="2">Uncharacterized protein</fullName>
    </submittedName>
</protein>